<feature type="domain" description="Recombinase" evidence="4">
    <location>
        <begin position="237"/>
        <end position="335"/>
    </location>
</feature>
<keyword evidence="2" id="KW-1133">Transmembrane helix</keyword>
<evidence type="ECO:0000259" key="3">
    <source>
        <dbReference type="PROSITE" id="PS51736"/>
    </source>
</evidence>
<evidence type="ECO:0000259" key="4">
    <source>
        <dbReference type="PROSITE" id="PS51737"/>
    </source>
</evidence>
<dbReference type="InterPro" id="IPR038109">
    <property type="entry name" value="DNA_bind_recomb_sf"/>
</dbReference>
<dbReference type="GeneID" id="57435166"/>
<comment type="caution">
    <text evidence="5">The sequence shown here is derived from an EMBL/GenBank/DDBJ whole genome shotgun (WGS) entry which is preliminary data.</text>
</comment>
<dbReference type="PaxDb" id="411470-RUMGNA_02175"/>
<dbReference type="eggNOG" id="COG1961">
    <property type="taxonomic scope" value="Bacteria"/>
</dbReference>
<dbReference type="RefSeq" id="WP_004843109.1">
    <property type="nucleotide sequence ID" value="NZ_AAYG02000016.1"/>
</dbReference>
<dbReference type="InterPro" id="IPR006119">
    <property type="entry name" value="Resolv_N"/>
</dbReference>
<organism evidence="5 6">
    <name type="scientific">Mediterraneibacter gnavus (strain ATCC 29149 / DSM 114966 / JCM 6515 / VPI C7-9)</name>
    <name type="common">Ruminococcus gnavus</name>
    <dbReference type="NCBI Taxonomy" id="411470"/>
    <lineage>
        <taxon>Bacteria</taxon>
        <taxon>Bacillati</taxon>
        <taxon>Bacillota</taxon>
        <taxon>Clostridia</taxon>
        <taxon>Lachnospirales</taxon>
        <taxon>Lachnospiraceae</taxon>
        <taxon>Mediterraneibacter</taxon>
    </lineage>
</organism>
<accession>A7B3P5</accession>
<dbReference type="InterPro" id="IPR036162">
    <property type="entry name" value="Resolvase-like_N_sf"/>
</dbReference>
<dbReference type="InterPro" id="IPR011109">
    <property type="entry name" value="DNA_bind_recombinase_dom"/>
</dbReference>
<feature type="transmembrane region" description="Helical" evidence="2">
    <location>
        <begin position="48"/>
        <end position="64"/>
    </location>
</feature>
<dbReference type="AlphaFoldDB" id="A7B3P5"/>
<keyword evidence="1" id="KW-0175">Coiled coil</keyword>
<evidence type="ECO:0000313" key="6">
    <source>
        <dbReference type="Proteomes" id="UP000004410"/>
    </source>
</evidence>
<dbReference type="InterPro" id="IPR050639">
    <property type="entry name" value="SSR_resolvase"/>
</dbReference>
<dbReference type="CDD" id="cd00338">
    <property type="entry name" value="Ser_Recombinase"/>
    <property type="match status" value="1"/>
</dbReference>
<dbReference type="EMBL" id="AAYG02000016">
    <property type="protein sequence ID" value="EDN77571.1"/>
    <property type="molecule type" value="Genomic_DNA"/>
</dbReference>
<evidence type="ECO:0000256" key="2">
    <source>
        <dbReference type="SAM" id="Phobius"/>
    </source>
</evidence>
<dbReference type="SMART" id="SM00857">
    <property type="entry name" value="Resolvase"/>
    <property type="match status" value="1"/>
</dbReference>
<dbReference type="InterPro" id="IPR025827">
    <property type="entry name" value="Zn_ribbon_recom_dom"/>
</dbReference>
<dbReference type="PROSITE" id="PS51737">
    <property type="entry name" value="RECOMBINASE_DNA_BIND"/>
    <property type="match status" value="1"/>
</dbReference>
<reference evidence="5 6" key="2">
    <citation type="submission" date="2007-06" db="EMBL/GenBank/DDBJ databases">
        <title>Draft genome sequence of Ruminococcus gnavus (ATCC 29149).</title>
        <authorList>
            <person name="Sudarsanam P."/>
            <person name="Ley R."/>
            <person name="Guruge J."/>
            <person name="Turnbaugh P.J."/>
            <person name="Mahowald M."/>
            <person name="Liep D."/>
            <person name="Gordon J."/>
        </authorList>
    </citation>
    <scope>NUCLEOTIDE SEQUENCE [LARGE SCALE GENOMIC DNA]</scope>
    <source>
        <strain evidence="5 6">ATCC 29149</strain>
    </source>
</reference>
<name>A7B3P5_MEDG7</name>
<dbReference type="Pfam" id="PF00239">
    <property type="entry name" value="Resolvase"/>
    <property type="match status" value="1"/>
</dbReference>
<feature type="domain" description="Resolvase/invertase-type recombinase catalytic" evidence="3">
    <location>
        <begin position="77"/>
        <end position="227"/>
    </location>
</feature>
<keyword evidence="2" id="KW-0812">Transmembrane</keyword>
<dbReference type="PROSITE" id="PS51736">
    <property type="entry name" value="RECOMBINASES_3"/>
    <property type="match status" value="1"/>
</dbReference>
<evidence type="ECO:0000313" key="5">
    <source>
        <dbReference type="EMBL" id="EDN77571.1"/>
    </source>
</evidence>
<dbReference type="GO" id="GO:0000150">
    <property type="term" value="F:DNA strand exchange activity"/>
    <property type="evidence" value="ECO:0007669"/>
    <property type="project" value="InterPro"/>
</dbReference>
<dbReference type="GO" id="GO:0003677">
    <property type="term" value="F:DNA binding"/>
    <property type="evidence" value="ECO:0007669"/>
    <property type="project" value="InterPro"/>
</dbReference>
<gene>
    <name evidence="5" type="ORF">RUMGNA_02175</name>
</gene>
<dbReference type="Proteomes" id="UP000004410">
    <property type="component" value="Unassembled WGS sequence"/>
</dbReference>
<proteinExistence type="predicted"/>
<dbReference type="SUPFAM" id="SSF53041">
    <property type="entry name" value="Resolvase-like"/>
    <property type="match status" value="1"/>
</dbReference>
<protein>
    <submittedName>
        <fullName evidence="5">Resolvase, N-terminal domain protein</fullName>
    </submittedName>
</protein>
<feature type="coiled-coil region" evidence="1">
    <location>
        <begin position="406"/>
        <end position="433"/>
    </location>
</feature>
<dbReference type="Gene3D" id="3.40.50.1390">
    <property type="entry name" value="Resolvase, N-terminal catalytic domain"/>
    <property type="match status" value="1"/>
</dbReference>
<dbReference type="Gene3D" id="3.90.1750.20">
    <property type="entry name" value="Putative Large Serine Recombinase, Chain B, Domain 2"/>
    <property type="match status" value="1"/>
</dbReference>
<dbReference type="PANTHER" id="PTHR30461">
    <property type="entry name" value="DNA-INVERTASE FROM LAMBDOID PROPHAGE"/>
    <property type="match status" value="1"/>
</dbReference>
<reference evidence="5 6" key="1">
    <citation type="submission" date="2007-04" db="EMBL/GenBank/DDBJ databases">
        <authorList>
            <person name="Fulton L."/>
            <person name="Clifton S."/>
            <person name="Fulton B."/>
            <person name="Xu J."/>
            <person name="Minx P."/>
            <person name="Pepin K.H."/>
            <person name="Johnson M."/>
            <person name="Thiruvilangam P."/>
            <person name="Bhonagiri V."/>
            <person name="Nash W.E."/>
            <person name="Mardis E.R."/>
            <person name="Wilson R.K."/>
        </authorList>
    </citation>
    <scope>NUCLEOTIDE SEQUENCE [LARGE SCALE GENOMIC DNA]</scope>
    <source>
        <strain evidence="5 6">ATCC 29149</strain>
    </source>
</reference>
<evidence type="ECO:0000256" key="1">
    <source>
        <dbReference type="SAM" id="Coils"/>
    </source>
</evidence>
<sequence>MNRAAFAIHHNKIKTAPAPTETVYISEDMRLKSTNIVSSSGQSRKRNICFALAVIFVPILNIFYKRRVMQMPEKILRCAIYIRVSTFEQSVHGKSLQAQKECLEQYATDNNMSIVGVYADEGKTARKELKKRKAIHALVEDVKRDKIDVIIFWRLDRWFRNLSDFYKVQDVLDEHGVRWISVSEPGINMETRDGRLQLNVVLSIGQNEVDTTSERIKFVNEASIRQKKLIFGDANMPFGYKTGVVDGKKCMVKDSETEHMVEDFFEYFRNHNSKKGAIRYMQETYGIDFSYGMLRTMLSSEFYKGTYRGYPYCPAYLSEKEWDEMQTISKRNIKNTPSGRIYLFTGLMRCPVCGQKLVGTGCSSIINRKTGEKRTYCYYRCNRALIDHICTYRHRVSQNLIEKYLLENLEREYEKYKVRTNQISEELKKQKKAKDPKKLRKEMERLNLLFQKGRISFEYYDTEYNRLEEEYVHSSNPCQQKEEARNTRYIEELLQTDFRQMYNSLSLENRRSFWRSTIQEIYLNDDNTIKAVDFL</sequence>
<keyword evidence="2" id="KW-0472">Membrane</keyword>
<dbReference type="Pfam" id="PF13408">
    <property type="entry name" value="Zn_ribbon_recom"/>
    <property type="match status" value="1"/>
</dbReference>
<dbReference type="PANTHER" id="PTHR30461:SF23">
    <property type="entry name" value="DNA RECOMBINASE-RELATED"/>
    <property type="match status" value="1"/>
</dbReference>